<dbReference type="Gene3D" id="3.40.50.10860">
    <property type="entry name" value="Leucine Dehydrogenase, chain A, domain 1"/>
    <property type="match status" value="1"/>
</dbReference>
<dbReference type="EMBL" id="RCCT01000012">
    <property type="protein sequence ID" value="RLJ97211.1"/>
    <property type="molecule type" value="Genomic_DNA"/>
</dbReference>
<keyword evidence="2" id="KW-1185">Reference proteome</keyword>
<gene>
    <name evidence="1" type="ORF">CLV75_4480</name>
</gene>
<evidence type="ECO:0008006" key="3">
    <source>
        <dbReference type="Google" id="ProtNLM"/>
    </source>
</evidence>
<reference evidence="1 2" key="1">
    <citation type="submission" date="2018-10" db="EMBL/GenBank/DDBJ databases">
        <title>Genomic Encyclopedia of Archaeal and Bacterial Type Strains, Phase II (KMG-II): from individual species to whole genera.</title>
        <authorList>
            <person name="Goeker M."/>
        </authorList>
    </citation>
    <scope>NUCLEOTIDE SEQUENCE [LARGE SCALE GENOMIC DNA]</scope>
    <source>
        <strain evidence="1 2">DSM 29317</strain>
    </source>
</reference>
<organism evidence="1 2">
    <name type="scientific">Ruegeria conchae</name>
    <dbReference type="NCBI Taxonomy" id="981384"/>
    <lineage>
        <taxon>Bacteria</taxon>
        <taxon>Pseudomonadati</taxon>
        <taxon>Pseudomonadota</taxon>
        <taxon>Alphaproteobacteria</taxon>
        <taxon>Rhodobacterales</taxon>
        <taxon>Roseobacteraceae</taxon>
        <taxon>Ruegeria</taxon>
    </lineage>
</organism>
<name>A0A497YPE9_9RHOB</name>
<dbReference type="AlphaFoldDB" id="A0A497YPE9"/>
<sequence length="131" mass="14538">MRMVIVSIGHSPTNVARVRALIARAAQIDMALDQQLWGKEMSQDECRTQIKQLNESVDVYAVLLLADAPAHIDVLNLRSELQRHKDLIRPGAWHYPGPVRPGEVDCVLNSAIAAHQTQRNALDNGDAQIAR</sequence>
<dbReference type="SUPFAM" id="SSF53223">
    <property type="entry name" value="Aminoacid dehydrogenase-like, N-terminal domain"/>
    <property type="match status" value="1"/>
</dbReference>
<protein>
    <recommendedName>
        <fullName evidence="3">DUF4062 domain-containing protein</fullName>
    </recommendedName>
</protein>
<dbReference type="Proteomes" id="UP000271700">
    <property type="component" value="Unassembled WGS sequence"/>
</dbReference>
<dbReference type="InterPro" id="IPR046346">
    <property type="entry name" value="Aminoacid_DH-like_N_sf"/>
</dbReference>
<accession>A0A497YPE9</accession>
<dbReference type="GO" id="GO:0016491">
    <property type="term" value="F:oxidoreductase activity"/>
    <property type="evidence" value="ECO:0007669"/>
    <property type="project" value="UniProtKB-ARBA"/>
</dbReference>
<comment type="caution">
    <text evidence="1">The sequence shown here is derived from an EMBL/GenBank/DDBJ whole genome shotgun (WGS) entry which is preliminary data.</text>
</comment>
<dbReference type="STRING" id="981384.GCA_000192475_04042"/>
<evidence type="ECO:0000313" key="2">
    <source>
        <dbReference type="Proteomes" id="UP000271700"/>
    </source>
</evidence>
<proteinExistence type="predicted"/>
<evidence type="ECO:0000313" key="1">
    <source>
        <dbReference type="EMBL" id="RLJ97211.1"/>
    </source>
</evidence>